<evidence type="ECO:0000313" key="2">
    <source>
        <dbReference type="EMBL" id="PXX13194.1"/>
    </source>
</evidence>
<comment type="caution">
    <text evidence="2">The sequence shown here is derived from an EMBL/GenBank/DDBJ whole genome shotgun (WGS) entry which is preliminary data.</text>
</comment>
<sequence length="244" mass="26987">MAARGAKGGWGRLLRYIVGGTLCLLTVVATWAGLQWYWSLVGFCVAFLFILGRRRIFRAGISRSADEIECRYIPWYEGNAYFLSVGLPLMGVASTAAGFAPGNPKWLRFTGIILLCVMPAIVFSVVTMWRRCFLRISPSTLTVRLAASKDESIEITRERVQSITPRMIQNAVNGTRSLQVEIAYRAADLSGDTTKTVLLGLQLTVQPTNLLNALVAWKEATLDDPTELLDRIERILLGRSMAGV</sequence>
<dbReference type="EMBL" id="QJJU01000001">
    <property type="protein sequence ID" value="PXX13194.1"/>
    <property type="molecule type" value="Genomic_DNA"/>
</dbReference>
<keyword evidence="1" id="KW-0812">Transmembrane</keyword>
<dbReference type="Proteomes" id="UP000247781">
    <property type="component" value="Unassembled WGS sequence"/>
</dbReference>
<reference evidence="3" key="1">
    <citation type="submission" date="2018-05" db="EMBL/GenBank/DDBJ databases">
        <authorList>
            <person name="Deangelis K."/>
            <person name="Huntemann M."/>
            <person name="Clum A."/>
            <person name="Pillay M."/>
            <person name="Palaniappan K."/>
            <person name="Varghese N."/>
            <person name="Mikhailova N."/>
            <person name="Stamatis D."/>
            <person name="Reddy T."/>
            <person name="Daum C."/>
            <person name="Shapiro N."/>
            <person name="Ivanova N."/>
            <person name="Kyrpides N."/>
            <person name="Woyke T."/>
        </authorList>
    </citation>
    <scope>NUCLEOTIDE SEQUENCE [LARGE SCALE GENOMIC DNA]</scope>
    <source>
        <strain evidence="3">GAS496</strain>
    </source>
</reference>
<feature type="transmembrane region" description="Helical" evidence="1">
    <location>
        <begin position="80"/>
        <end position="100"/>
    </location>
</feature>
<reference evidence="2 3" key="2">
    <citation type="submission" date="2018-06" db="EMBL/GenBank/DDBJ databases">
        <title>Sequencing of bacterial isolates from soil warming experiment in Harvard Forest, Massachusetts, USA.</title>
        <authorList>
            <person name="Deangelis K.PhD."/>
        </authorList>
    </citation>
    <scope>NUCLEOTIDE SEQUENCE [LARGE SCALE GENOMIC DNA]</scope>
    <source>
        <strain evidence="2 3">GAS496</strain>
    </source>
</reference>
<accession>A0A318HNB5</accession>
<gene>
    <name evidence="2" type="ORF">C8E89_101343</name>
</gene>
<proteinExistence type="predicted"/>
<dbReference type="AlphaFoldDB" id="A0A318HNB5"/>
<feature type="transmembrane region" description="Helical" evidence="1">
    <location>
        <begin position="36"/>
        <end position="53"/>
    </location>
</feature>
<evidence type="ECO:0000256" key="1">
    <source>
        <dbReference type="SAM" id="Phobius"/>
    </source>
</evidence>
<keyword evidence="1" id="KW-1133">Transmembrane helix</keyword>
<evidence type="ECO:0000313" key="3">
    <source>
        <dbReference type="Proteomes" id="UP000247781"/>
    </source>
</evidence>
<keyword evidence="3" id="KW-1185">Reference proteome</keyword>
<keyword evidence="1" id="KW-0472">Membrane</keyword>
<protein>
    <submittedName>
        <fullName evidence="2">Uncharacterized protein</fullName>
    </submittedName>
</protein>
<feature type="transmembrane region" description="Helical" evidence="1">
    <location>
        <begin position="12"/>
        <end position="30"/>
    </location>
</feature>
<dbReference type="RefSeq" id="WP_110314329.1">
    <property type="nucleotide sequence ID" value="NZ_QJJU01000001.1"/>
</dbReference>
<organism evidence="2 3">
    <name type="scientific">Mycolicibacterium moriokaense</name>
    <dbReference type="NCBI Taxonomy" id="39691"/>
    <lineage>
        <taxon>Bacteria</taxon>
        <taxon>Bacillati</taxon>
        <taxon>Actinomycetota</taxon>
        <taxon>Actinomycetes</taxon>
        <taxon>Mycobacteriales</taxon>
        <taxon>Mycobacteriaceae</taxon>
        <taxon>Mycolicibacterium</taxon>
    </lineage>
</organism>
<name>A0A318HNB5_9MYCO</name>
<dbReference type="OrthoDB" id="4751204at2"/>
<feature type="transmembrane region" description="Helical" evidence="1">
    <location>
        <begin position="106"/>
        <end position="129"/>
    </location>
</feature>